<dbReference type="EMBL" id="CADCXV010001319">
    <property type="protein sequence ID" value="CAB0043501.1"/>
    <property type="molecule type" value="Genomic_DNA"/>
</dbReference>
<evidence type="ECO:0000313" key="5">
    <source>
        <dbReference type="EMBL" id="CAB0043501.1"/>
    </source>
</evidence>
<dbReference type="OrthoDB" id="194358at2759"/>
<dbReference type="PROSITE" id="PS50297">
    <property type="entry name" value="ANK_REP_REGION"/>
    <property type="match status" value="2"/>
</dbReference>
<dbReference type="SUPFAM" id="SSF48403">
    <property type="entry name" value="Ankyrin repeat"/>
    <property type="match status" value="1"/>
</dbReference>
<reference evidence="5 6" key="1">
    <citation type="submission" date="2020-02" db="EMBL/GenBank/DDBJ databases">
        <authorList>
            <person name="Ferguson B K."/>
        </authorList>
    </citation>
    <scope>NUCLEOTIDE SEQUENCE [LARGE SCALE GENOMIC DNA]</scope>
</reference>
<dbReference type="Pfam" id="PF12796">
    <property type="entry name" value="Ank_2"/>
    <property type="match status" value="1"/>
</dbReference>
<dbReference type="PROSITE" id="PS50088">
    <property type="entry name" value="ANK_REPEAT"/>
    <property type="match status" value="2"/>
</dbReference>
<evidence type="ECO:0000256" key="4">
    <source>
        <dbReference type="SAM" id="MobiDB-lite"/>
    </source>
</evidence>
<feature type="compositionally biased region" description="Low complexity" evidence="4">
    <location>
        <begin position="30"/>
        <end position="40"/>
    </location>
</feature>
<gene>
    <name evidence="5" type="ORF">TBRA_LOCUS15089</name>
</gene>
<dbReference type="PANTHER" id="PTHR24189:SF50">
    <property type="entry name" value="ANKYRIN REPEAT AND SOCS BOX PROTEIN 2"/>
    <property type="match status" value="1"/>
</dbReference>
<keyword evidence="2 3" id="KW-0040">ANK repeat</keyword>
<dbReference type="AlphaFoldDB" id="A0A6H5J7L1"/>
<keyword evidence="1" id="KW-0677">Repeat</keyword>
<dbReference type="InterPro" id="IPR002110">
    <property type="entry name" value="Ankyrin_rpt"/>
</dbReference>
<protein>
    <submittedName>
        <fullName evidence="5">Uncharacterized protein</fullName>
    </submittedName>
</protein>
<organism evidence="5 6">
    <name type="scientific">Trichogramma brassicae</name>
    <dbReference type="NCBI Taxonomy" id="86971"/>
    <lineage>
        <taxon>Eukaryota</taxon>
        <taxon>Metazoa</taxon>
        <taxon>Ecdysozoa</taxon>
        <taxon>Arthropoda</taxon>
        <taxon>Hexapoda</taxon>
        <taxon>Insecta</taxon>
        <taxon>Pterygota</taxon>
        <taxon>Neoptera</taxon>
        <taxon>Endopterygota</taxon>
        <taxon>Hymenoptera</taxon>
        <taxon>Apocrita</taxon>
        <taxon>Proctotrupomorpha</taxon>
        <taxon>Chalcidoidea</taxon>
        <taxon>Trichogrammatidae</taxon>
        <taxon>Trichogramma</taxon>
    </lineage>
</organism>
<evidence type="ECO:0000256" key="3">
    <source>
        <dbReference type="PROSITE-ProRule" id="PRU00023"/>
    </source>
</evidence>
<evidence type="ECO:0000256" key="2">
    <source>
        <dbReference type="ARBA" id="ARBA00023043"/>
    </source>
</evidence>
<dbReference type="PANTHER" id="PTHR24189">
    <property type="entry name" value="MYOTROPHIN"/>
    <property type="match status" value="1"/>
</dbReference>
<dbReference type="Proteomes" id="UP000479190">
    <property type="component" value="Unassembled WGS sequence"/>
</dbReference>
<evidence type="ECO:0000256" key="1">
    <source>
        <dbReference type="ARBA" id="ARBA00022737"/>
    </source>
</evidence>
<dbReference type="SMART" id="SM00248">
    <property type="entry name" value="ANK"/>
    <property type="match status" value="6"/>
</dbReference>
<name>A0A6H5J7L1_9HYME</name>
<dbReference type="InterPro" id="IPR036770">
    <property type="entry name" value="Ankyrin_rpt-contain_sf"/>
</dbReference>
<proteinExistence type="predicted"/>
<feature type="repeat" description="ANK" evidence="3">
    <location>
        <begin position="257"/>
        <end position="289"/>
    </location>
</feature>
<accession>A0A6H5J7L1</accession>
<dbReference type="InterPro" id="IPR050745">
    <property type="entry name" value="Multifunctional_regulatory"/>
</dbReference>
<feature type="repeat" description="ANK" evidence="3">
    <location>
        <begin position="293"/>
        <end position="325"/>
    </location>
</feature>
<evidence type="ECO:0000313" key="6">
    <source>
        <dbReference type="Proteomes" id="UP000479190"/>
    </source>
</evidence>
<feature type="region of interest" description="Disordered" evidence="4">
    <location>
        <begin position="25"/>
        <end position="52"/>
    </location>
</feature>
<keyword evidence="6" id="KW-1185">Reference proteome</keyword>
<sequence length="761" mass="86090">MKRKLQQSSVDIAIEATKRIKYNDDSVLHNNNNNNNNNNNEKSSISRRQHKRTDLKIGTIIEEARRQLQKQQWRAGSKRKRIVVVSKRTDKKYDYVLLMLKKPIVKKLKRSSSRRRSLLLDRQVTAAITRERLLRVYASLKQQAWRTTTTTTTSEQRDRSSSYHRVLARFYGEKIQPTKDRFDWICNWMLRRAITDRDLGLVEWMARCPLTRIVPLDTTTRTVVHLAAESTHDVPARLLELLLARSDPRLNPADPRTGLSHLHVAASTGNCRLIGALLDAGADPNVGARATSRAGTPLHCAVREFRWEAARLLLERGADPSLADREWARTPLHCLCARFDEPLPPLEDAMKLRVLGELLGHPSGPRQVEARDRQGNTALHELLGTPRLGRLHHYALAMLLARGARVNAANLNGSTALHQVVKITRFNRESGQPEQEDCSSGMVAYLLSLGADPGALDSRGRSPMQLACNRLNFWAIDSLLQAGVVEDWTSFKLDLGTMRNRPYLDFCFNVLDLMAIARAQGHAWSERQESGLLEALLSPERFDAGYRDRMSTVLQLGSEREIRAYFDARAREIRELGDRDPPTRSYLTGRVLQAIHVPIGLHAFGLKMPQSVNRYLVDLFNRLQLGPDGLEFLRDDIATLKTEMEYTKNVPIGDGRRLNELLGLAPEEGIEPQHVRWLDHPCAQEVLRKRIFYTMYPKSGGYIEAHVAKCLVKRFAASLGARVVGLLAPYRGLPDLVCREIVGHLAAEDILNVARATKELV</sequence>
<dbReference type="Gene3D" id="1.25.40.20">
    <property type="entry name" value="Ankyrin repeat-containing domain"/>
    <property type="match status" value="2"/>
</dbReference>